<organism evidence="1 2">
    <name type="scientific">Ficus carica</name>
    <name type="common">Common fig</name>
    <dbReference type="NCBI Taxonomy" id="3494"/>
    <lineage>
        <taxon>Eukaryota</taxon>
        <taxon>Viridiplantae</taxon>
        <taxon>Streptophyta</taxon>
        <taxon>Embryophyta</taxon>
        <taxon>Tracheophyta</taxon>
        <taxon>Spermatophyta</taxon>
        <taxon>Magnoliopsida</taxon>
        <taxon>eudicotyledons</taxon>
        <taxon>Gunneridae</taxon>
        <taxon>Pentapetalae</taxon>
        <taxon>rosids</taxon>
        <taxon>fabids</taxon>
        <taxon>Rosales</taxon>
        <taxon>Moraceae</taxon>
        <taxon>Ficeae</taxon>
        <taxon>Ficus</taxon>
    </lineage>
</organism>
<dbReference type="Proteomes" id="UP001187192">
    <property type="component" value="Unassembled WGS sequence"/>
</dbReference>
<keyword evidence="2" id="KW-1185">Reference proteome</keyword>
<dbReference type="AlphaFoldDB" id="A0AA88D8N5"/>
<sequence>MALHVIIKEKCDKGKAICVRGDDDLNSNGGDALGFHDDYFGCQINEEIPFVARFVPTELLDSYEHSLQICTTSTPINERITGFNPSWFFTFSILASACIATTLSCPYSPPSLIHSSYIDKCIRKRIDAKISGGLDVGREAGEKIGAKSRGVFDKGKGVVDVAAELVVVEGEEEEEEGVVGACGAVSRSSTASFRVATAAEVEAVDLGSHFWGEGMRRKKKKKRRKEGRKGRTSFYNVLERERVATGRYGSITGNQTKPPRKAFYKLLARSEVITVMTGPVITVMTVTLVHDDRERDHNCYDHHGILVPETATYVDLIQLVRSIIGISRLDKTIVMRYVVEPGLPPVRIQCDADVKFYIQLKKNDVYVLSKFPITIDVLEESGAEAMPPDVGESNHIDVHPSWVGGQSDEAIQPVVDDPIISDHRTTFSARIAAALGTLIWPRRR</sequence>
<evidence type="ECO:0000313" key="2">
    <source>
        <dbReference type="Proteomes" id="UP001187192"/>
    </source>
</evidence>
<accession>A0AA88D8N5</accession>
<protein>
    <submittedName>
        <fullName evidence="1">Uncharacterized protein</fullName>
    </submittedName>
</protein>
<proteinExistence type="predicted"/>
<name>A0AA88D8N5_FICCA</name>
<reference evidence="1" key="1">
    <citation type="submission" date="2023-07" db="EMBL/GenBank/DDBJ databases">
        <title>draft genome sequence of fig (Ficus carica).</title>
        <authorList>
            <person name="Takahashi T."/>
            <person name="Nishimura K."/>
        </authorList>
    </citation>
    <scope>NUCLEOTIDE SEQUENCE</scope>
</reference>
<evidence type="ECO:0000313" key="1">
    <source>
        <dbReference type="EMBL" id="GMN30279.1"/>
    </source>
</evidence>
<gene>
    <name evidence="1" type="ORF">TIFTF001_041424</name>
</gene>
<dbReference type="EMBL" id="BTGU01001843">
    <property type="protein sequence ID" value="GMN30279.1"/>
    <property type="molecule type" value="Genomic_DNA"/>
</dbReference>
<comment type="caution">
    <text evidence="1">The sequence shown here is derived from an EMBL/GenBank/DDBJ whole genome shotgun (WGS) entry which is preliminary data.</text>
</comment>